<dbReference type="GO" id="GO:0015074">
    <property type="term" value="P:DNA integration"/>
    <property type="evidence" value="ECO:0007669"/>
    <property type="project" value="UniProtKB-KW"/>
</dbReference>
<dbReference type="RefSeq" id="WP_121199689.1">
    <property type="nucleotide sequence ID" value="NZ_RBKU01000001.1"/>
</dbReference>
<evidence type="ECO:0000259" key="7">
    <source>
        <dbReference type="PROSITE" id="PS51900"/>
    </source>
</evidence>
<dbReference type="InterPro" id="IPR038488">
    <property type="entry name" value="Integrase_DNA-bd_sf"/>
</dbReference>
<dbReference type="InterPro" id="IPR050808">
    <property type="entry name" value="Phage_Integrase"/>
</dbReference>
<dbReference type="PROSITE" id="PS51898">
    <property type="entry name" value="TYR_RECOMBINASE"/>
    <property type="match status" value="1"/>
</dbReference>
<keyword evidence="2" id="KW-0229">DNA integration</keyword>
<dbReference type="CDD" id="cd00801">
    <property type="entry name" value="INT_P4_C"/>
    <property type="match status" value="1"/>
</dbReference>
<dbReference type="InterPro" id="IPR044068">
    <property type="entry name" value="CB"/>
</dbReference>
<protein>
    <submittedName>
        <fullName evidence="8">Integrase</fullName>
    </submittedName>
</protein>
<dbReference type="InterPro" id="IPR011010">
    <property type="entry name" value="DNA_brk_join_enz"/>
</dbReference>
<keyword evidence="4" id="KW-0233">DNA recombination</keyword>
<dbReference type="GO" id="GO:0006310">
    <property type="term" value="P:DNA recombination"/>
    <property type="evidence" value="ECO:0007669"/>
    <property type="project" value="UniProtKB-KW"/>
</dbReference>
<evidence type="ECO:0000256" key="3">
    <source>
        <dbReference type="ARBA" id="ARBA00023125"/>
    </source>
</evidence>
<dbReference type="Pfam" id="PF13356">
    <property type="entry name" value="Arm-DNA-bind_3"/>
    <property type="match status" value="1"/>
</dbReference>
<proteinExistence type="inferred from homology"/>
<accession>A0A495J6G8</accession>
<reference evidence="8 9" key="1">
    <citation type="submission" date="2018-10" db="EMBL/GenBank/DDBJ databases">
        <title>Genomic Encyclopedia of Archaeal and Bacterial Type Strains, Phase II (KMG-II): from individual species to whole genera.</title>
        <authorList>
            <person name="Goeker M."/>
        </authorList>
    </citation>
    <scope>NUCLEOTIDE SEQUENCE [LARGE SCALE GENOMIC DNA]</scope>
    <source>
        <strain evidence="8 9">DSM 18602</strain>
    </source>
</reference>
<comment type="similarity">
    <text evidence="1">Belongs to the 'phage' integrase family.</text>
</comment>
<comment type="caution">
    <text evidence="8">The sequence shown here is derived from an EMBL/GenBank/DDBJ whole genome shotgun (WGS) entry which is preliminary data.</text>
</comment>
<dbReference type="Gene3D" id="1.10.150.130">
    <property type="match status" value="1"/>
</dbReference>
<dbReference type="Gene3D" id="1.10.443.10">
    <property type="entry name" value="Intergrase catalytic core"/>
    <property type="match status" value="1"/>
</dbReference>
<evidence type="ECO:0000256" key="1">
    <source>
        <dbReference type="ARBA" id="ARBA00008857"/>
    </source>
</evidence>
<evidence type="ECO:0000313" key="8">
    <source>
        <dbReference type="EMBL" id="RKR84212.1"/>
    </source>
</evidence>
<evidence type="ECO:0000313" key="9">
    <source>
        <dbReference type="Proteomes" id="UP000268007"/>
    </source>
</evidence>
<feature type="domain" description="Tyr recombinase" evidence="6">
    <location>
        <begin position="202"/>
        <end position="380"/>
    </location>
</feature>
<dbReference type="EMBL" id="RBKU01000001">
    <property type="protein sequence ID" value="RKR84212.1"/>
    <property type="molecule type" value="Genomic_DNA"/>
</dbReference>
<dbReference type="InterPro" id="IPR053876">
    <property type="entry name" value="Phage_int_M"/>
</dbReference>
<dbReference type="Proteomes" id="UP000268007">
    <property type="component" value="Unassembled WGS sequence"/>
</dbReference>
<evidence type="ECO:0000256" key="4">
    <source>
        <dbReference type="ARBA" id="ARBA00023172"/>
    </source>
</evidence>
<dbReference type="Gene3D" id="3.30.160.390">
    <property type="entry name" value="Integrase, DNA-binding domain"/>
    <property type="match status" value="1"/>
</dbReference>
<dbReference type="InterPro" id="IPR013762">
    <property type="entry name" value="Integrase-like_cat_sf"/>
</dbReference>
<dbReference type="Pfam" id="PF22022">
    <property type="entry name" value="Phage_int_M"/>
    <property type="match status" value="1"/>
</dbReference>
<dbReference type="PANTHER" id="PTHR30629:SF2">
    <property type="entry name" value="PROPHAGE INTEGRASE INTS-RELATED"/>
    <property type="match status" value="1"/>
</dbReference>
<evidence type="ECO:0000259" key="6">
    <source>
        <dbReference type="PROSITE" id="PS51898"/>
    </source>
</evidence>
<dbReference type="PROSITE" id="PS51900">
    <property type="entry name" value="CB"/>
    <property type="match status" value="1"/>
</dbReference>
<dbReference type="InterPro" id="IPR010998">
    <property type="entry name" value="Integrase_recombinase_N"/>
</dbReference>
<keyword evidence="9" id="KW-1185">Reference proteome</keyword>
<feature type="domain" description="Core-binding (CB)" evidence="7">
    <location>
        <begin position="98"/>
        <end position="179"/>
    </location>
</feature>
<dbReference type="PANTHER" id="PTHR30629">
    <property type="entry name" value="PROPHAGE INTEGRASE"/>
    <property type="match status" value="1"/>
</dbReference>
<dbReference type="Pfam" id="PF00589">
    <property type="entry name" value="Phage_integrase"/>
    <property type="match status" value="1"/>
</dbReference>
<dbReference type="SUPFAM" id="SSF56349">
    <property type="entry name" value="DNA breaking-rejoining enzymes"/>
    <property type="match status" value="1"/>
</dbReference>
<evidence type="ECO:0000256" key="5">
    <source>
        <dbReference type="PROSITE-ProRule" id="PRU01248"/>
    </source>
</evidence>
<dbReference type="InterPro" id="IPR025166">
    <property type="entry name" value="Integrase_DNA_bind_dom"/>
</dbReference>
<gene>
    <name evidence="8" type="ORF">BDD43_4440</name>
</gene>
<name>A0A495J6G8_9SPHI</name>
<dbReference type="GO" id="GO:0003677">
    <property type="term" value="F:DNA binding"/>
    <property type="evidence" value="ECO:0007669"/>
    <property type="project" value="UniProtKB-UniRule"/>
</dbReference>
<dbReference type="InterPro" id="IPR002104">
    <property type="entry name" value="Integrase_catalytic"/>
</dbReference>
<keyword evidence="3 5" id="KW-0238">DNA-binding</keyword>
<dbReference type="AlphaFoldDB" id="A0A495J6G8"/>
<dbReference type="OrthoDB" id="9795573at2"/>
<evidence type="ECO:0000256" key="2">
    <source>
        <dbReference type="ARBA" id="ARBA00022908"/>
    </source>
</evidence>
<sequence>MALTDAKLRNAKPQAKSYKLSDEKGLFLLVQPSGGKWWRFKYRFAGKEKSLSLGVYPEISLAEARNRLMEARALLQAGKDPSFARQEGKRTITAKHQNTFETIARKWHDYSISRWTPKYARQIITRLEADVFPEIGSYPIADITTPDLVRVGRAIEGRGANDLAHRAIQYCGQIFTYAVQTGIITHSPATELRGALKPVVKKNHAYLKADELPDFITRLENYDGDAQTRLALKLILMTFVRTTELRGAEWTEIDFEKAEWRIPAARMKMKEPHIVPLSKQAIAVLQSLQRLTGQWKYIFPNSIKPGFGFMSENTMLFALYRMGYRGRTTIHGLRATASTILYENDYTQDVVERQLAHAPRNKVRASYDHAKFLGQRRQMMQWWSDYLETAGKNKINTSITKQAA</sequence>
<organism evidence="8 9">
    <name type="scientific">Mucilaginibacter gracilis</name>
    <dbReference type="NCBI Taxonomy" id="423350"/>
    <lineage>
        <taxon>Bacteria</taxon>
        <taxon>Pseudomonadati</taxon>
        <taxon>Bacteroidota</taxon>
        <taxon>Sphingobacteriia</taxon>
        <taxon>Sphingobacteriales</taxon>
        <taxon>Sphingobacteriaceae</taxon>
        <taxon>Mucilaginibacter</taxon>
    </lineage>
</organism>